<dbReference type="Proteomes" id="UP000236655">
    <property type="component" value="Chromosome"/>
</dbReference>
<dbReference type="GO" id="GO:0006351">
    <property type="term" value="P:DNA-templated transcription"/>
    <property type="evidence" value="ECO:0007669"/>
    <property type="project" value="TreeGrafter"/>
</dbReference>
<keyword evidence="2" id="KW-0805">Transcription regulation</keyword>
<dbReference type="SUPFAM" id="SSF53850">
    <property type="entry name" value="Periplasmic binding protein-like II"/>
    <property type="match status" value="1"/>
</dbReference>
<name>A0A2I7N8Q5_9NEIS</name>
<evidence type="ECO:0000313" key="7">
    <source>
        <dbReference type="Proteomes" id="UP000236655"/>
    </source>
</evidence>
<keyword evidence="4" id="KW-0804">Transcription</keyword>
<dbReference type="InterPro" id="IPR036390">
    <property type="entry name" value="WH_DNA-bd_sf"/>
</dbReference>
<dbReference type="InterPro" id="IPR000847">
    <property type="entry name" value="LysR_HTH_N"/>
</dbReference>
<dbReference type="PRINTS" id="PR00039">
    <property type="entry name" value="HTHLYSR"/>
</dbReference>
<evidence type="ECO:0000256" key="2">
    <source>
        <dbReference type="ARBA" id="ARBA00023015"/>
    </source>
</evidence>
<reference evidence="7" key="1">
    <citation type="submission" date="2017-11" db="EMBL/GenBank/DDBJ databases">
        <authorList>
            <person name="Chan K.G."/>
            <person name="Lee L.S."/>
        </authorList>
    </citation>
    <scope>NUCLEOTIDE SEQUENCE [LARGE SCALE GENOMIC DNA]</scope>
    <source>
        <strain evidence="7">DSM 100970</strain>
    </source>
</reference>
<dbReference type="GO" id="GO:0043565">
    <property type="term" value="F:sequence-specific DNA binding"/>
    <property type="evidence" value="ECO:0007669"/>
    <property type="project" value="TreeGrafter"/>
</dbReference>
<evidence type="ECO:0000256" key="3">
    <source>
        <dbReference type="ARBA" id="ARBA00023125"/>
    </source>
</evidence>
<organism evidence="6 7">
    <name type="scientific">Aquella oligotrophica</name>
    <dbReference type="NCBI Taxonomy" id="2067065"/>
    <lineage>
        <taxon>Bacteria</taxon>
        <taxon>Pseudomonadati</taxon>
        <taxon>Pseudomonadota</taxon>
        <taxon>Betaproteobacteria</taxon>
        <taxon>Neisseriales</taxon>
        <taxon>Neisseriaceae</taxon>
        <taxon>Aquella</taxon>
    </lineage>
</organism>
<evidence type="ECO:0000259" key="5">
    <source>
        <dbReference type="PROSITE" id="PS50931"/>
    </source>
</evidence>
<dbReference type="Pfam" id="PF00126">
    <property type="entry name" value="HTH_1"/>
    <property type="match status" value="1"/>
</dbReference>
<dbReference type="Pfam" id="PF03466">
    <property type="entry name" value="LysR_substrate"/>
    <property type="match status" value="1"/>
</dbReference>
<comment type="similarity">
    <text evidence="1">Belongs to the LysR transcriptional regulatory family.</text>
</comment>
<dbReference type="Gene3D" id="1.10.10.10">
    <property type="entry name" value="Winged helix-like DNA-binding domain superfamily/Winged helix DNA-binding domain"/>
    <property type="match status" value="1"/>
</dbReference>
<dbReference type="InterPro" id="IPR058163">
    <property type="entry name" value="LysR-type_TF_proteobact-type"/>
</dbReference>
<dbReference type="KEGG" id="nba:CUN60_11145"/>
<evidence type="ECO:0000256" key="1">
    <source>
        <dbReference type="ARBA" id="ARBA00009437"/>
    </source>
</evidence>
<accession>A0A2I7N8Q5</accession>
<proteinExistence type="inferred from homology"/>
<dbReference type="InterPro" id="IPR005119">
    <property type="entry name" value="LysR_subst-bd"/>
</dbReference>
<keyword evidence="3" id="KW-0238">DNA-binding</keyword>
<sequence length="302" mass="34974">MFDDLFLFIKTAGFGSFTKASKELGLYQSTLSRRIINLERTLGVKLINRNASHFELTTQGRKFFELLKDDEAVLQNKIHEALDKDEIVFGEVKIMLPHSLPLNIITPRLPEFIKKHPRLKLRIYYQNHEINLQKNLIDLALVYGLPEQQAQKVKLIHKAERVAFCTPKYIAQYGMLNNLEDINQHKVLPVLLDHGELINRINLINNKTGRIESAKIDYNIATNSFTHALKLVDTGEYIASSFYSVMANDIRNGKYVRVLVDYSFEVGNFYLIKRLEDDYKINIVADFIEECFREYNCSNIAP</sequence>
<dbReference type="PROSITE" id="PS50931">
    <property type="entry name" value="HTH_LYSR"/>
    <property type="match status" value="1"/>
</dbReference>
<dbReference type="OrthoDB" id="9178040at2"/>
<protein>
    <recommendedName>
        <fullName evidence="5">HTH lysR-type domain-containing protein</fullName>
    </recommendedName>
</protein>
<feature type="domain" description="HTH lysR-type" evidence="5">
    <location>
        <begin position="1"/>
        <end position="57"/>
    </location>
</feature>
<dbReference type="PANTHER" id="PTHR30537:SF21">
    <property type="entry name" value="HTH-TYPE TRANSCRIPTIONAL REGULATOR SINR-RELATED"/>
    <property type="match status" value="1"/>
</dbReference>
<dbReference type="AlphaFoldDB" id="A0A2I7N8Q5"/>
<dbReference type="SUPFAM" id="SSF46785">
    <property type="entry name" value="Winged helix' DNA-binding domain"/>
    <property type="match status" value="1"/>
</dbReference>
<evidence type="ECO:0000313" key="6">
    <source>
        <dbReference type="EMBL" id="AUR52826.1"/>
    </source>
</evidence>
<dbReference type="InterPro" id="IPR036388">
    <property type="entry name" value="WH-like_DNA-bd_sf"/>
</dbReference>
<dbReference type="RefSeq" id="WP_102952113.1">
    <property type="nucleotide sequence ID" value="NZ_CP024847.1"/>
</dbReference>
<keyword evidence="7" id="KW-1185">Reference proteome</keyword>
<dbReference type="Gene3D" id="3.40.190.290">
    <property type="match status" value="1"/>
</dbReference>
<dbReference type="EMBL" id="CP024847">
    <property type="protein sequence ID" value="AUR52826.1"/>
    <property type="molecule type" value="Genomic_DNA"/>
</dbReference>
<dbReference type="PANTHER" id="PTHR30537">
    <property type="entry name" value="HTH-TYPE TRANSCRIPTIONAL REGULATOR"/>
    <property type="match status" value="1"/>
</dbReference>
<evidence type="ECO:0000256" key="4">
    <source>
        <dbReference type="ARBA" id="ARBA00023163"/>
    </source>
</evidence>
<gene>
    <name evidence="6" type="ORF">CUN60_11145</name>
</gene>
<dbReference type="GO" id="GO:0003700">
    <property type="term" value="F:DNA-binding transcription factor activity"/>
    <property type="evidence" value="ECO:0007669"/>
    <property type="project" value="InterPro"/>
</dbReference>